<evidence type="ECO:0000256" key="2">
    <source>
        <dbReference type="ARBA" id="ARBA00022723"/>
    </source>
</evidence>
<dbReference type="GO" id="GO:0004065">
    <property type="term" value="F:arylsulfatase activity"/>
    <property type="evidence" value="ECO:0007669"/>
    <property type="project" value="UniProtKB-EC"/>
</dbReference>
<keyword evidence="3 6" id="KW-0378">Hydrolase</keyword>
<dbReference type="EC" id="3.1.6.1" evidence="6"/>
<dbReference type="InterPro" id="IPR050738">
    <property type="entry name" value="Sulfatase"/>
</dbReference>
<dbReference type="Pfam" id="PF00884">
    <property type="entry name" value="Sulfatase"/>
    <property type="match status" value="1"/>
</dbReference>
<dbReference type="SUPFAM" id="SSF53649">
    <property type="entry name" value="Alkaline phosphatase-like"/>
    <property type="match status" value="1"/>
</dbReference>
<accession>A0A7W6EDY7</accession>
<feature type="domain" description="Sulfatase N-terminal" evidence="5">
    <location>
        <begin position="5"/>
        <end position="344"/>
    </location>
</feature>
<keyword evidence="4" id="KW-0106">Calcium</keyword>
<dbReference type="InterPro" id="IPR017850">
    <property type="entry name" value="Alkaline_phosphatase_core_sf"/>
</dbReference>
<dbReference type="InterPro" id="IPR024607">
    <property type="entry name" value="Sulfatase_CS"/>
</dbReference>
<evidence type="ECO:0000256" key="4">
    <source>
        <dbReference type="ARBA" id="ARBA00022837"/>
    </source>
</evidence>
<organism evidence="6 7">
    <name type="scientific">Sulfitobacter undariae</name>
    <dbReference type="NCBI Taxonomy" id="1563671"/>
    <lineage>
        <taxon>Bacteria</taxon>
        <taxon>Pseudomonadati</taxon>
        <taxon>Pseudomonadota</taxon>
        <taxon>Alphaproteobacteria</taxon>
        <taxon>Rhodobacterales</taxon>
        <taxon>Roseobacteraceae</taxon>
        <taxon>Sulfitobacter</taxon>
    </lineage>
</organism>
<dbReference type="GO" id="GO:0046872">
    <property type="term" value="F:metal ion binding"/>
    <property type="evidence" value="ECO:0007669"/>
    <property type="project" value="UniProtKB-KW"/>
</dbReference>
<dbReference type="EMBL" id="JACIEI010000025">
    <property type="protein sequence ID" value="MBB3996029.1"/>
    <property type="molecule type" value="Genomic_DNA"/>
</dbReference>
<dbReference type="AlphaFoldDB" id="A0A7W6EDY7"/>
<keyword evidence="7" id="KW-1185">Reference proteome</keyword>
<dbReference type="PANTHER" id="PTHR42693:SF53">
    <property type="entry name" value="ENDO-4-O-SULFATASE"/>
    <property type="match status" value="1"/>
</dbReference>
<dbReference type="Gene3D" id="3.30.1120.10">
    <property type="match status" value="1"/>
</dbReference>
<dbReference type="Proteomes" id="UP000530268">
    <property type="component" value="Unassembled WGS sequence"/>
</dbReference>
<gene>
    <name evidence="6" type="ORF">GGR95_003695</name>
</gene>
<name>A0A7W6EDY7_9RHOB</name>
<evidence type="ECO:0000256" key="3">
    <source>
        <dbReference type="ARBA" id="ARBA00022801"/>
    </source>
</evidence>
<protein>
    <submittedName>
        <fullName evidence="6">Arylsulfatase</fullName>
        <ecNumber evidence="6">3.1.6.1</ecNumber>
    </submittedName>
</protein>
<dbReference type="PANTHER" id="PTHR42693">
    <property type="entry name" value="ARYLSULFATASE FAMILY MEMBER"/>
    <property type="match status" value="1"/>
</dbReference>
<evidence type="ECO:0000256" key="1">
    <source>
        <dbReference type="ARBA" id="ARBA00008779"/>
    </source>
</evidence>
<dbReference type="Gene3D" id="3.40.720.10">
    <property type="entry name" value="Alkaline Phosphatase, subunit A"/>
    <property type="match status" value="1"/>
</dbReference>
<comment type="similarity">
    <text evidence="1">Belongs to the sulfatase family.</text>
</comment>
<comment type="caution">
    <text evidence="6">The sequence shown here is derived from an EMBL/GenBank/DDBJ whole genome shotgun (WGS) entry which is preliminary data.</text>
</comment>
<evidence type="ECO:0000259" key="5">
    <source>
        <dbReference type="Pfam" id="PF00884"/>
    </source>
</evidence>
<proteinExistence type="inferred from homology"/>
<dbReference type="PROSITE" id="PS00149">
    <property type="entry name" value="SULFATASE_2"/>
    <property type="match status" value="1"/>
</dbReference>
<evidence type="ECO:0000313" key="7">
    <source>
        <dbReference type="Proteomes" id="UP000530268"/>
    </source>
</evidence>
<sequence>MTASYGSAEYQGYLRNDAVTIAEVLRLDGYRTLMSGKWHVGGSYKPRESDLWTPGDLAHPTPRQRGFDKFFGTLDGSGSFFFPHYIGEDDCQIAVETDDFYMTDAITDKAVDMIEESVADEKPFFLYLAYTAPHWPLHAKEEDIAKYQGMYRNGWDTLRTSRHEEMLGKNILEGNWEISPRDPTVHSWADEKNRDWEDSRMATYAAMVDCMDQGIGRVMAKLKQLGVDKDTLILFLSDNGGCAEFLAEEGWVESYPDISPEGKKIVQGNIPNLAPGSGKTFQSYEAPWSNVSNAPFRMHKSWVHEGGISTPLIAHWPNGIAQSAIVHTARHVSDIMPTILDVSGASYPKDFDGVGIQNLDGESMFGVFLNGHGEREQPIFWEHEGNCAMREGNWKLVREFGRDWELYNMAFDRTELHNLRDKDQNRAERMIKEYDAWAKKTGVVDWAVICAHPAMDWVKPAKPEI</sequence>
<reference evidence="6 7" key="1">
    <citation type="submission" date="2020-08" db="EMBL/GenBank/DDBJ databases">
        <title>Genomic Encyclopedia of Type Strains, Phase IV (KMG-IV): sequencing the most valuable type-strain genomes for metagenomic binning, comparative biology and taxonomic classification.</title>
        <authorList>
            <person name="Goeker M."/>
        </authorList>
    </citation>
    <scope>NUCLEOTIDE SEQUENCE [LARGE SCALE GENOMIC DNA]</scope>
    <source>
        <strain evidence="6 7">DSM 102234</strain>
    </source>
</reference>
<keyword evidence="2" id="KW-0479">Metal-binding</keyword>
<evidence type="ECO:0000313" key="6">
    <source>
        <dbReference type="EMBL" id="MBB3996029.1"/>
    </source>
</evidence>
<dbReference type="InterPro" id="IPR000917">
    <property type="entry name" value="Sulfatase_N"/>
</dbReference>